<accession>A0A813XSX9</accession>
<proteinExistence type="predicted"/>
<feature type="compositionally biased region" description="Polar residues" evidence="1">
    <location>
        <begin position="117"/>
        <end position="144"/>
    </location>
</feature>
<evidence type="ECO:0000313" key="4">
    <source>
        <dbReference type="Proteomes" id="UP000663864"/>
    </source>
</evidence>
<gene>
    <name evidence="3" type="ORF">ZHD862_LOCUS6044</name>
</gene>
<dbReference type="Gene3D" id="3.40.50.300">
    <property type="entry name" value="P-loop containing nucleotide triphosphate hydrolases"/>
    <property type="match status" value="1"/>
</dbReference>
<evidence type="ECO:0000259" key="2">
    <source>
        <dbReference type="Pfam" id="PF01926"/>
    </source>
</evidence>
<reference evidence="3" key="1">
    <citation type="submission" date="2021-02" db="EMBL/GenBank/DDBJ databases">
        <authorList>
            <person name="Nowell W R."/>
        </authorList>
    </citation>
    <scope>NUCLEOTIDE SEQUENCE</scope>
</reference>
<dbReference type="AlphaFoldDB" id="A0A813XSX9"/>
<feature type="compositionally biased region" description="Low complexity" evidence="1">
    <location>
        <begin position="102"/>
        <end position="116"/>
    </location>
</feature>
<comment type="caution">
    <text evidence="3">The sequence shown here is derived from an EMBL/GenBank/DDBJ whole genome shotgun (WGS) entry which is preliminary data.</text>
</comment>
<name>A0A813XSX9_9BILA</name>
<protein>
    <recommendedName>
        <fullName evidence="2">G domain-containing protein</fullName>
    </recommendedName>
</protein>
<dbReference type="GO" id="GO:0005525">
    <property type="term" value="F:GTP binding"/>
    <property type="evidence" value="ECO:0007669"/>
    <property type="project" value="InterPro"/>
</dbReference>
<dbReference type="InterPro" id="IPR006073">
    <property type="entry name" value="GTP-bd"/>
</dbReference>
<feature type="region of interest" description="Disordered" evidence="1">
    <location>
        <begin position="102"/>
        <end position="146"/>
    </location>
</feature>
<dbReference type="Pfam" id="PF01926">
    <property type="entry name" value="MMR_HSR1"/>
    <property type="match status" value="1"/>
</dbReference>
<dbReference type="SUPFAM" id="SSF52540">
    <property type="entry name" value="P-loop containing nucleoside triphosphate hydrolases"/>
    <property type="match status" value="1"/>
</dbReference>
<evidence type="ECO:0000256" key="1">
    <source>
        <dbReference type="SAM" id="MobiDB-lite"/>
    </source>
</evidence>
<sequence length="389" mass="44759">MSKSLCISFKPTCESFDVPYNSQTTIDDLIKYVCIQSSVLPNTNPNDYYLMINKSDMLRTNQTVEAAGLDQLDRIVSLDMCTKTRVLMKRIVDSRMQLWQDPIKPIPTKTQQTIPTDQSNNPDESSVSTNKQQIPSTTEVLSNDNNDRNNEVHILICGSPKVGKSTLINALCGCPVAKVKTIGLDHCTQKTSYYQLDNIYFWDTPGIQQWSNIDIDSYINSSKRCQTPLCMFYCASPGSFTKLKQLEMLLDECIYQRHIFCVLVVTNMFAHINRHAILNEFKTLLSKYVDHSQQIREEDGVFYYGHVGLCTMVNSREYVDEDTNRRQSQQGINELVMALTKSFSRTHQLDGWLRTIEKNTLFWLEKQEEIFRLTKKSDDICLSEIIQNI</sequence>
<dbReference type="CDD" id="cd00882">
    <property type="entry name" value="Ras_like_GTPase"/>
    <property type="match status" value="1"/>
</dbReference>
<dbReference type="EMBL" id="CAJNOT010000165">
    <property type="protein sequence ID" value="CAF0874249.1"/>
    <property type="molecule type" value="Genomic_DNA"/>
</dbReference>
<organism evidence="3 4">
    <name type="scientific">Rotaria sordida</name>
    <dbReference type="NCBI Taxonomy" id="392033"/>
    <lineage>
        <taxon>Eukaryota</taxon>
        <taxon>Metazoa</taxon>
        <taxon>Spiralia</taxon>
        <taxon>Gnathifera</taxon>
        <taxon>Rotifera</taxon>
        <taxon>Eurotatoria</taxon>
        <taxon>Bdelloidea</taxon>
        <taxon>Philodinida</taxon>
        <taxon>Philodinidae</taxon>
        <taxon>Rotaria</taxon>
    </lineage>
</organism>
<dbReference type="InterPro" id="IPR027417">
    <property type="entry name" value="P-loop_NTPase"/>
</dbReference>
<dbReference type="Proteomes" id="UP000663864">
    <property type="component" value="Unassembled WGS sequence"/>
</dbReference>
<evidence type="ECO:0000313" key="3">
    <source>
        <dbReference type="EMBL" id="CAF0874249.1"/>
    </source>
</evidence>
<feature type="domain" description="G" evidence="2">
    <location>
        <begin position="154"/>
        <end position="255"/>
    </location>
</feature>